<evidence type="ECO:0000313" key="3">
    <source>
        <dbReference type="Proteomes" id="UP000504610"/>
    </source>
</evidence>
<evidence type="ECO:0000313" key="5">
    <source>
        <dbReference type="RefSeq" id="XP_056861586.1"/>
    </source>
</evidence>
<dbReference type="Pfam" id="PF01717">
    <property type="entry name" value="Meth_synt_2"/>
    <property type="match status" value="1"/>
</dbReference>
<dbReference type="InterPro" id="IPR002629">
    <property type="entry name" value="Met_Synth_C/arc"/>
</dbReference>
<dbReference type="RefSeq" id="XP_056861586.1">
    <property type="nucleotide sequence ID" value="XM_057005606.1"/>
</dbReference>
<feature type="region of interest" description="Disordered" evidence="1">
    <location>
        <begin position="1"/>
        <end position="27"/>
    </location>
</feature>
<feature type="domain" description="Cobalamin-independent methionine synthase MetE C-terminal/archaeal" evidence="2">
    <location>
        <begin position="87"/>
        <end position="107"/>
    </location>
</feature>
<organism evidence="3 4">
    <name type="scientific">Raphanus sativus</name>
    <name type="common">Radish</name>
    <name type="synonym">Raphanus raphanistrum var. sativus</name>
    <dbReference type="NCBI Taxonomy" id="3726"/>
    <lineage>
        <taxon>Eukaryota</taxon>
        <taxon>Viridiplantae</taxon>
        <taxon>Streptophyta</taxon>
        <taxon>Embryophyta</taxon>
        <taxon>Tracheophyta</taxon>
        <taxon>Spermatophyta</taxon>
        <taxon>Magnoliopsida</taxon>
        <taxon>eudicotyledons</taxon>
        <taxon>Gunneridae</taxon>
        <taxon>Pentapetalae</taxon>
        <taxon>rosids</taxon>
        <taxon>malvids</taxon>
        <taxon>Brassicales</taxon>
        <taxon>Brassicaceae</taxon>
        <taxon>Brassiceae</taxon>
        <taxon>Raphanus</taxon>
    </lineage>
</organism>
<name>A0A6J0MPS3_RAPSA</name>
<dbReference type="GO" id="GO:0008270">
    <property type="term" value="F:zinc ion binding"/>
    <property type="evidence" value="ECO:0007669"/>
    <property type="project" value="InterPro"/>
</dbReference>
<feature type="compositionally biased region" description="Polar residues" evidence="1">
    <location>
        <begin position="1"/>
        <end position="14"/>
    </location>
</feature>
<dbReference type="Proteomes" id="UP000504610">
    <property type="component" value="Chromosome 3"/>
</dbReference>
<dbReference type="GeneID" id="108844722"/>
<dbReference type="GO" id="GO:0009086">
    <property type="term" value="P:methionine biosynthetic process"/>
    <property type="evidence" value="ECO:0007669"/>
    <property type="project" value="InterPro"/>
</dbReference>
<dbReference type="AlphaFoldDB" id="A0A6J0MPS3"/>
<sequence length="108" mass="12414">MSRRSLTFQSSQPQPLVPSHRPWNSAGFAVSTRPRKSLTRIMSRPSRKRSRKLLTSKRILTSMFLSMESLRETTWLSTLESSCQVLHFTANGWVQSYGSRCVKPPIIF</sequence>
<evidence type="ECO:0000313" key="4">
    <source>
        <dbReference type="RefSeq" id="XP_018473516.1"/>
    </source>
</evidence>
<reference evidence="4 5" key="2">
    <citation type="submission" date="2025-04" db="UniProtKB">
        <authorList>
            <consortium name="RefSeq"/>
        </authorList>
    </citation>
    <scope>IDENTIFICATION</scope>
    <source>
        <tissue evidence="4 5">Leaf</tissue>
    </source>
</reference>
<dbReference type="GO" id="GO:0003871">
    <property type="term" value="F:5-methyltetrahydropteroyltriglutamate-homocysteine S-methyltransferase activity"/>
    <property type="evidence" value="ECO:0007669"/>
    <property type="project" value="InterPro"/>
</dbReference>
<dbReference type="RefSeq" id="XP_018473516.1">
    <property type="nucleotide sequence ID" value="XM_018618014.2"/>
</dbReference>
<protein>
    <submittedName>
        <fullName evidence="4 5">Uncharacterized protein LOC108844722</fullName>
    </submittedName>
</protein>
<keyword evidence="3" id="KW-1185">Reference proteome</keyword>
<evidence type="ECO:0000256" key="1">
    <source>
        <dbReference type="SAM" id="MobiDB-lite"/>
    </source>
</evidence>
<proteinExistence type="predicted"/>
<evidence type="ECO:0000259" key="2">
    <source>
        <dbReference type="Pfam" id="PF01717"/>
    </source>
</evidence>
<reference evidence="3" key="1">
    <citation type="journal article" date="2019" name="Database">
        <title>The radish genome database (RadishGD): an integrated information resource for radish genomics.</title>
        <authorList>
            <person name="Yu H.J."/>
            <person name="Baek S."/>
            <person name="Lee Y.J."/>
            <person name="Cho A."/>
            <person name="Mun J.H."/>
        </authorList>
    </citation>
    <scope>NUCLEOTIDE SEQUENCE [LARGE SCALE GENOMIC DNA]</scope>
    <source>
        <strain evidence="3">cv. WK10039</strain>
    </source>
</reference>
<dbReference type="KEGG" id="rsz:108844722"/>
<gene>
    <name evidence="4 5" type="primary">LOC108844722</name>
</gene>
<accession>A0A6J0MPS3</accession>